<feature type="region of interest" description="Disordered" evidence="2">
    <location>
        <begin position="988"/>
        <end position="1069"/>
    </location>
</feature>
<evidence type="ECO:0000313" key="4">
    <source>
        <dbReference type="Proteomes" id="UP000179807"/>
    </source>
</evidence>
<feature type="compositionally biased region" description="Low complexity" evidence="2">
    <location>
        <begin position="1013"/>
        <end position="1026"/>
    </location>
</feature>
<feature type="region of interest" description="Disordered" evidence="2">
    <location>
        <begin position="462"/>
        <end position="500"/>
    </location>
</feature>
<dbReference type="EMBL" id="MLAK01000924">
    <property type="protein sequence ID" value="OHT01202.1"/>
    <property type="molecule type" value="Genomic_DNA"/>
</dbReference>
<evidence type="ECO:0000256" key="1">
    <source>
        <dbReference type="SAM" id="Coils"/>
    </source>
</evidence>
<feature type="compositionally biased region" description="Polar residues" evidence="2">
    <location>
        <begin position="1039"/>
        <end position="1069"/>
    </location>
</feature>
<feature type="region of interest" description="Disordered" evidence="2">
    <location>
        <begin position="311"/>
        <end position="332"/>
    </location>
</feature>
<feature type="region of interest" description="Disordered" evidence="2">
    <location>
        <begin position="375"/>
        <end position="410"/>
    </location>
</feature>
<protein>
    <submittedName>
        <fullName evidence="3">Uncharacterized protein</fullName>
    </submittedName>
</protein>
<organism evidence="3 4">
    <name type="scientific">Tritrichomonas foetus</name>
    <dbReference type="NCBI Taxonomy" id="1144522"/>
    <lineage>
        <taxon>Eukaryota</taxon>
        <taxon>Metamonada</taxon>
        <taxon>Parabasalia</taxon>
        <taxon>Tritrichomonadida</taxon>
        <taxon>Tritrichomonadidae</taxon>
        <taxon>Tritrichomonas</taxon>
    </lineage>
</organism>
<comment type="caution">
    <text evidence="3">The sequence shown here is derived from an EMBL/GenBank/DDBJ whole genome shotgun (WGS) entry which is preliminary data.</text>
</comment>
<feature type="compositionally biased region" description="Low complexity" evidence="2">
    <location>
        <begin position="462"/>
        <end position="472"/>
    </location>
</feature>
<dbReference type="GeneID" id="94843013"/>
<feature type="compositionally biased region" description="Polar residues" evidence="2">
    <location>
        <begin position="395"/>
        <end position="410"/>
    </location>
</feature>
<feature type="coiled-coil region" evidence="1">
    <location>
        <begin position="625"/>
        <end position="691"/>
    </location>
</feature>
<feature type="compositionally biased region" description="Basic and acidic residues" evidence="2">
    <location>
        <begin position="311"/>
        <end position="331"/>
    </location>
</feature>
<feature type="coiled-coil region" evidence="1">
    <location>
        <begin position="41"/>
        <end position="85"/>
    </location>
</feature>
<sequence>MLLKNNFEQRISSLEQTGQPLSSSIHSSHTDLSKYALNQSLSDLAQDVSSLSQEMQFVKQNSYENDQLKKDLERLKDDRVNIVSAIEFQSSRIESSFEYITKLMKCFKHEIKALKQNSINTPPESDPILSSSQQHISNAPTLSYNSDEVIKLNEKILELEENVKMLKEKDRFINHDILNCIKHELKKHLYRIQVVTTNSTGLAKRMDEIEAQNDKLSNLLAPDQIDNILLRINELEQQYSKEANRVDVNEVLINSDKFNEFEQRLDKIQNDHFESDNNQNELAAKCEEFDSAIKALKSDLNNLIEDVKSEKLNDTENKQSLEEDQKDDGKISELSNSINQLRSEFEEYKQINDNYPEIMERGGIVLDEFYDKEDNEDHDYEQSDQCNENDKLEENQNVSNKNSENPNMRTSIIAKRTTFFKSLIRKETVLSKEMEQIKEQIQADNIMINELKQQQGELKQQLQEFQNQQQQERQQKLKPDEVHKQQNQKQQQQPEAPVKDNTIIISKMQKLLVRHQQKIDKLTEQLNQQAAEQNTLKDNEQKIQQQLQDIQEKKSESVVNIIDEQIKQNSFENHELIQSLQNKIAEILKAIEPIRKLTTDSSDIKKVIVKFNHRFMEIKDNNEKYDKLAEDFEFMKKAVDELQSSRLMRHSDVSQDFSKIESEINALIKRLDSQESDVHALNDDFHDLSQQQIANQRTLVKLNNQFTTIQKEGDKKLSMGGRLYDDEMQKELLNQLKKQFTEQLENVRSDVMSQLNDVVDQVSKQPKSQPGTSPMININVDDDIAPNDFASMKTTISALKKLVLKDHKAIESIKETLQAMDSAHKKKFTALSDDIVVVKESLAHIQDGDTLNGKITVEFEKLKTIVREQLDPRSGRFGIYGYALKEEVDNVSQLLSAQIDELRGDFLVYKEQHKTVMPPLKLSIPPNVESQTFEGIGSFKDLCALVMKNKIRVAELGRYYNKLDDDVDAFRHQFDIVKHEVKKLMRNQTGQSLLGSPSADEKRERPVPEFPLTPSSRSISSTTSATKRQTPKTDMKPSTHATLAHTATPQTVSTRRPKVSVNSPRITKK</sequence>
<proteinExistence type="predicted"/>
<dbReference type="Proteomes" id="UP000179807">
    <property type="component" value="Unassembled WGS sequence"/>
</dbReference>
<name>A0A1J4JR31_9EUKA</name>
<dbReference type="RefSeq" id="XP_068354338.1">
    <property type="nucleotide sequence ID" value="XM_068508309.1"/>
</dbReference>
<evidence type="ECO:0000313" key="3">
    <source>
        <dbReference type="EMBL" id="OHT01202.1"/>
    </source>
</evidence>
<feature type="coiled-coil region" evidence="1">
    <location>
        <begin position="505"/>
        <end position="556"/>
    </location>
</feature>
<keyword evidence="1" id="KW-0175">Coiled coil</keyword>
<accession>A0A1J4JR31</accession>
<evidence type="ECO:0000256" key="2">
    <source>
        <dbReference type="SAM" id="MobiDB-lite"/>
    </source>
</evidence>
<feature type="compositionally biased region" description="Basic and acidic residues" evidence="2">
    <location>
        <begin position="473"/>
        <end position="484"/>
    </location>
</feature>
<dbReference type="VEuPathDB" id="TrichDB:TRFO_32095"/>
<reference evidence="3" key="1">
    <citation type="submission" date="2016-10" db="EMBL/GenBank/DDBJ databases">
        <authorList>
            <person name="Benchimol M."/>
            <person name="Almeida L.G."/>
            <person name="Vasconcelos A.T."/>
            <person name="Perreira-Neves A."/>
            <person name="Rosa I.A."/>
            <person name="Tasca T."/>
            <person name="Bogo M.R."/>
            <person name="de Souza W."/>
        </authorList>
    </citation>
    <scope>NUCLEOTIDE SEQUENCE [LARGE SCALE GENOMIC DNA]</scope>
    <source>
        <strain evidence="3">K</strain>
    </source>
</reference>
<dbReference type="AlphaFoldDB" id="A0A1J4JR31"/>
<keyword evidence="4" id="KW-1185">Reference proteome</keyword>
<gene>
    <name evidence="3" type="ORF">TRFO_32095</name>
</gene>